<dbReference type="InterPro" id="IPR044730">
    <property type="entry name" value="RNase_H-like_dom_plant"/>
</dbReference>
<dbReference type="CDD" id="cd06222">
    <property type="entry name" value="RNase_H_like"/>
    <property type="match status" value="1"/>
</dbReference>
<dbReference type="AlphaFoldDB" id="A0A396IDE3"/>
<evidence type="ECO:0000313" key="2">
    <source>
        <dbReference type="EMBL" id="RHN63570.1"/>
    </source>
</evidence>
<dbReference type="PANTHER" id="PTHR34023:SF4">
    <property type="entry name" value="RNASE H TYPE-1 DOMAIN-CONTAINING PROTEIN"/>
    <property type="match status" value="1"/>
</dbReference>
<name>A0A396IDE3_MEDTR</name>
<dbReference type="InterPro" id="IPR012337">
    <property type="entry name" value="RNaseH-like_sf"/>
</dbReference>
<dbReference type="PANTHER" id="PTHR34023">
    <property type="entry name" value="RNASE H DOMAIN-CONTAINING PROTEIN"/>
    <property type="match status" value="1"/>
</dbReference>
<dbReference type="InterPro" id="IPR002156">
    <property type="entry name" value="RNaseH_domain"/>
</dbReference>
<dbReference type="Gramene" id="rna26287">
    <property type="protein sequence ID" value="RHN63570.1"/>
    <property type="gene ID" value="gene26287"/>
</dbReference>
<protein>
    <submittedName>
        <fullName evidence="2">Putative ribonuclease H-like domain-containing protein</fullName>
    </submittedName>
</protein>
<sequence length="118" mass="13512">MWGMYLGLDMAWRENTTHIIVESDSKILVDMITENCNFSGTTPTLVGRIRQLLSLSWIVKITHTWREGNRSADWLANFSISMDFLDFHILETPPSELQSLLVDDIIGACMPRNVRLIS</sequence>
<dbReference type="Pfam" id="PF13456">
    <property type="entry name" value="RVT_3"/>
    <property type="match status" value="1"/>
</dbReference>
<dbReference type="Gene3D" id="3.30.420.10">
    <property type="entry name" value="Ribonuclease H-like superfamily/Ribonuclease H"/>
    <property type="match status" value="1"/>
</dbReference>
<reference evidence="2" key="1">
    <citation type="journal article" date="2018" name="Nat. Plants">
        <title>Whole-genome landscape of Medicago truncatula symbiotic genes.</title>
        <authorList>
            <person name="Pecrix Y."/>
            <person name="Gamas P."/>
            <person name="Carrere S."/>
        </authorList>
    </citation>
    <scope>NUCLEOTIDE SEQUENCE</scope>
    <source>
        <tissue evidence="2">Leaves</tissue>
    </source>
</reference>
<proteinExistence type="predicted"/>
<dbReference type="Proteomes" id="UP000265566">
    <property type="component" value="Chromosome 4"/>
</dbReference>
<dbReference type="GO" id="GO:0003676">
    <property type="term" value="F:nucleic acid binding"/>
    <property type="evidence" value="ECO:0007669"/>
    <property type="project" value="InterPro"/>
</dbReference>
<feature type="domain" description="RNase H type-1" evidence="1">
    <location>
        <begin position="1"/>
        <end position="78"/>
    </location>
</feature>
<dbReference type="InterPro" id="IPR036397">
    <property type="entry name" value="RNaseH_sf"/>
</dbReference>
<dbReference type="SUPFAM" id="SSF53098">
    <property type="entry name" value="Ribonuclease H-like"/>
    <property type="match status" value="1"/>
</dbReference>
<comment type="caution">
    <text evidence="2">The sequence shown here is derived from an EMBL/GenBank/DDBJ whole genome shotgun (WGS) entry which is preliminary data.</text>
</comment>
<dbReference type="EMBL" id="PSQE01000004">
    <property type="protein sequence ID" value="RHN63570.1"/>
    <property type="molecule type" value="Genomic_DNA"/>
</dbReference>
<accession>A0A396IDE3</accession>
<gene>
    <name evidence="2" type="ORF">MtrunA17_Chr4g0059731</name>
</gene>
<organism evidence="2">
    <name type="scientific">Medicago truncatula</name>
    <name type="common">Barrel medic</name>
    <name type="synonym">Medicago tribuloides</name>
    <dbReference type="NCBI Taxonomy" id="3880"/>
    <lineage>
        <taxon>Eukaryota</taxon>
        <taxon>Viridiplantae</taxon>
        <taxon>Streptophyta</taxon>
        <taxon>Embryophyta</taxon>
        <taxon>Tracheophyta</taxon>
        <taxon>Spermatophyta</taxon>
        <taxon>Magnoliopsida</taxon>
        <taxon>eudicotyledons</taxon>
        <taxon>Gunneridae</taxon>
        <taxon>Pentapetalae</taxon>
        <taxon>rosids</taxon>
        <taxon>fabids</taxon>
        <taxon>Fabales</taxon>
        <taxon>Fabaceae</taxon>
        <taxon>Papilionoideae</taxon>
        <taxon>50 kb inversion clade</taxon>
        <taxon>NPAAA clade</taxon>
        <taxon>Hologalegina</taxon>
        <taxon>IRL clade</taxon>
        <taxon>Trifolieae</taxon>
        <taxon>Medicago</taxon>
    </lineage>
</organism>
<evidence type="ECO:0000259" key="1">
    <source>
        <dbReference type="Pfam" id="PF13456"/>
    </source>
</evidence>
<dbReference type="GO" id="GO:0004523">
    <property type="term" value="F:RNA-DNA hybrid ribonuclease activity"/>
    <property type="evidence" value="ECO:0007669"/>
    <property type="project" value="InterPro"/>
</dbReference>